<comment type="caution">
    <text evidence="1">The sequence shown here is derived from an EMBL/GenBank/DDBJ whole genome shotgun (WGS) entry which is preliminary data.</text>
</comment>
<gene>
    <name evidence="1" type="ORF">LCGC14_0679830</name>
</gene>
<dbReference type="AlphaFoldDB" id="A0A0F9QNM3"/>
<name>A0A0F9QNM3_9ZZZZ</name>
<dbReference type="EMBL" id="LAZR01001369">
    <property type="protein sequence ID" value="KKN45760.1"/>
    <property type="molecule type" value="Genomic_DNA"/>
</dbReference>
<reference evidence="1" key="1">
    <citation type="journal article" date="2015" name="Nature">
        <title>Complex archaea that bridge the gap between prokaryotes and eukaryotes.</title>
        <authorList>
            <person name="Spang A."/>
            <person name="Saw J.H."/>
            <person name="Jorgensen S.L."/>
            <person name="Zaremba-Niedzwiedzka K."/>
            <person name="Martijn J."/>
            <person name="Lind A.E."/>
            <person name="van Eijk R."/>
            <person name="Schleper C."/>
            <person name="Guy L."/>
            <person name="Ettema T.J."/>
        </authorList>
    </citation>
    <scope>NUCLEOTIDE SEQUENCE</scope>
</reference>
<proteinExistence type="predicted"/>
<evidence type="ECO:0000313" key="1">
    <source>
        <dbReference type="EMBL" id="KKN45760.1"/>
    </source>
</evidence>
<sequence>MAIDAKYGEITTEKKEIPPNEPVFLIRGQDILSGPIVRDYAILYLAVTNDKPGFNRIIDVANQMDMWHFKKIPD</sequence>
<protein>
    <submittedName>
        <fullName evidence="1">Uncharacterized protein</fullName>
    </submittedName>
</protein>
<accession>A0A0F9QNM3</accession>
<organism evidence="1">
    <name type="scientific">marine sediment metagenome</name>
    <dbReference type="NCBI Taxonomy" id="412755"/>
    <lineage>
        <taxon>unclassified sequences</taxon>
        <taxon>metagenomes</taxon>
        <taxon>ecological metagenomes</taxon>
    </lineage>
</organism>